<dbReference type="InterPro" id="IPR044925">
    <property type="entry name" value="His-Me_finger_sf"/>
</dbReference>
<accession>A0A6J5TBW5</accession>
<proteinExistence type="predicted"/>
<dbReference type="EMBL" id="LR797821">
    <property type="protein sequence ID" value="CAB4241387.1"/>
    <property type="molecule type" value="Genomic_DNA"/>
</dbReference>
<protein>
    <submittedName>
        <fullName evidence="2">Recombination endonuclease VII</fullName>
    </submittedName>
</protein>
<evidence type="ECO:0000256" key="1">
    <source>
        <dbReference type="SAM" id="MobiDB-lite"/>
    </source>
</evidence>
<organism evidence="2">
    <name type="scientific">uncultured Caudovirales phage</name>
    <dbReference type="NCBI Taxonomy" id="2100421"/>
    <lineage>
        <taxon>Viruses</taxon>
        <taxon>Duplodnaviria</taxon>
        <taxon>Heunggongvirae</taxon>
        <taxon>Uroviricota</taxon>
        <taxon>Caudoviricetes</taxon>
        <taxon>Peduoviridae</taxon>
        <taxon>Maltschvirus</taxon>
        <taxon>Maltschvirus maltsch</taxon>
    </lineage>
</organism>
<evidence type="ECO:0000313" key="2">
    <source>
        <dbReference type="EMBL" id="CAB4241387.1"/>
    </source>
</evidence>
<gene>
    <name evidence="2" type="ORF">UFOVP60_39</name>
</gene>
<dbReference type="SUPFAM" id="SSF54060">
    <property type="entry name" value="His-Me finger endonucleases"/>
    <property type="match status" value="1"/>
</dbReference>
<dbReference type="InterPro" id="IPR038563">
    <property type="entry name" value="Endonuclease_7_sf"/>
</dbReference>
<dbReference type="InterPro" id="IPR004211">
    <property type="entry name" value="Endonuclease_7"/>
</dbReference>
<sequence length="122" mass="13344">MTRLTAKSLAQWRKDTLAAQGGRCAICQLPCSGAQAVGDHCHATGFMRGVLHRSCNSLLGKVENSYRRYGVPNLAAFSHGVPGYLQRPMHAVQYPTHKSDDEKRIARNAKARKARAAAKEPT</sequence>
<dbReference type="Pfam" id="PF02945">
    <property type="entry name" value="Endonuclease_7"/>
    <property type="match status" value="1"/>
</dbReference>
<feature type="region of interest" description="Disordered" evidence="1">
    <location>
        <begin position="94"/>
        <end position="122"/>
    </location>
</feature>
<dbReference type="Gene3D" id="3.40.1800.10">
    <property type="entry name" value="His-Me finger endonucleases"/>
    <property type="match status" value="1"/>
</dbReference>
<feature type="compositionally biased region" description="Basic residues" evidence="1">
    <location>
        <begin position="106"/>
        <end position="116"/>
    </location>
</feature>
<keyword evidence="2" id="KW-0540">Nuclease</keyword>
<reference evidence="2" key="1">
    <citation type="submission" date="2020-05" db="EMBL/GenBank/DDBJ databases">
        <authorList>
            <person name="Chiriac C."/>
            <person name="Salcher M."/>
            <person name="Ghai R."/>
            <person name="Kavagutti S V."/>
        </authorList>
    </citation>
    <scope>NUCLEOTIDE SEQUENCE</scope>
</reference>
<dbReference type="GO" id="GO:0004519">
    <property type="term" value="F:endonuclease activity"/>
    <property type="evidence" value="ECO:0007669"/>
    <property type="project" value="UniProtKB-KW"/>
</dbReference>
<keyword evidence="2" id="KW-0255">Endonuclease</keyword>
<keyword evidence="2" id="KW-0378">Hydrolase</keyword>
<name>A0A6J5TBW5_9CAUD</name>